<sequence>MGTIVGAMLQCLMVKKAYRRLKEHTRTFGKLPRSLSLNGKKTRLTIIHKTKLLSSNTSEHHFS</sequence>
<proteinExistence type="predicted"/>
<dbReference type="HOGENOM" id="CLU_2886600_0_0_1"/>
<reference evidence="1 2" key="1">
    <citation type="submission" date="2014-04" db="EMBL/GenBank/DDBJ databases">
        <authorList>
            <consortium name="DOE Joint Genome Institute"/>
            <person name="Kuo A."/>
            <person name="Tarkka M."/>
            <person name="Buscot F."/>
            <person name="Kohler A."/>
            <person name="Nagy L.G."/>
            <person name="Floudas D."/>
            <person name="Copeland A."/>
            <person name="Barry K.W."/>
            <person name="Cichocki N."/>
            <person name="Veneault-Fourrey C."/>
            <person name="LaButti K."/>
            <person name="Lindquist E.A."/>
            <person name="Lipzen A."/>
            <person name="Lundell T."/>
            <person name="Morin E."/>
            <person name="Murat C."/>
            <person name="Sun H."/>
            <person name="Tunlid A."/>
            <person name="Henrissat B."/>
            <person name="Grigoriev I.V."/>
            <person name="Hibbett D.S."/>
            <person name="Martin F."/>
            <person name="Nordberg H.P."/>
            <person name="Cantor M.N."/>
            <person name="Hua S.X."/>
        </authorList>
    </citation>
    <scope>NUCLEOTIDE SEQUENCE [LARGE SCALE GENOMIC DNA]</scope>
    <source>
        <strain evidence="1 2">F 1598</strain>
    </source>
</reference>
<reference evidence="2" key="2">
    <citation type="submission" date="2015-01" db="EMBL/GenBank/DDBJ databases">
        <title>Evolutionary Origins and Diversification of the Mycorrhizal Mutualists.</title>
        <authorList>
            <consortium name="DOE Joint Genome Institute"/>
            <consortium name="Mycorrhizal Genomics Consortium"/>
            <person name="Kohler A."/>
            <person name="Kuo A."/>
            <person name="Nagy L.G."/>
            <person name="Floudas D."/>
            <person name="Copeland A."/>
            <person name="Barry K.W."/>
            <person name="Cichocki N."/>
            <person name="Veneault-Fourrey C."/>
            <person name="LaButti K."/>
            <person name="Lindquist E.A."/>
            <person name="Lipzen A."/>
            <person name="Lundell T."/>
            <person name="Morin E."/>
            <person name="Murat C."/>
            <person name="Riley R."/>
            <person name="Ohm R."/>
            <person name="Sun H."/>
            <person name="Tunlid A."/>
            <person name="Henrissat B."/>
            <person name="Grigoriev I.V."/>
            <person name="Hibbett D.S."/>
            <person name="Martin F."/>
        </authorList>
    </citation>
    <scope>NUCLEOTIDE SEQUENCE [LARGE SCALE GENOMIC DNA]</scope>
    <source>
        <strain evidence="2">F 1598</strain>
    </source>
</reference>
<dbReference type="Proteomes" id="UP000054166">
    <property type="component" value="Unassembled WGS sequence"/>
</dbReference>
<evidence type="ECO:0000313" key="1">
    <source>
        <dbReference type="EMBL" id="KIM89974.1"/>
    </source>
</evidence>
<evidence type="ECO:0000313" key="2">
    <source>
        <dbReference type="Proteomes" id="UP000054166"/>
    </source>
</evidence>
<dbReference type="EMBL" id="KN832974">
    <property type="protein sequence ID" value="KIM89974.1"/>
    <property type="molecule type" value="Genomic_DNA"/>
</dbReference>
<name>A0A0C3GE58_PILCF</name>
<dbReference type="InParanoid" id="A0A0C3GE58"/>
<organism evidence="1 2">
    <name type="scientific">Piloderma croceum (strain F 1598)</name>
    <dbReference type="NCBI Taxonomy" id="765440"/>
    <lineage>
        <taxon>Eukaryota</taxon>
        <taxon>Fungi</taxon>
        <taxon>Dikarya</taxon>
        <taxon>Basidiomycota</taxon>
        <taxon>Agaricomycotina</taxon>
        <taxon>Agaricomycetes</taxon>
        <taxon>Agaricomycetidae</taxon>
        <taxon>Atheliales</taxon>
        <taxon>Atheliaceae</taxon>
        <taxon>Piloderma</taxon>
    </lineage>
</organism>
<protein>
    <submittedName>
        <fullName evidence="1">Uncharacterized protein</fullName>
    </submittedName>
</protein>
<keyword evidence="2" id="KW-1185">Reference proteome</keyword>
<accession>A0A0C3GE58</accession>
<gene>
    <name evidence="1" type="ORF">PILCRDRAFT_812766</name>
</gene>
<dbReference type="AlphaFoldDB" id="A0A0C3GE58"/>